<reference evidence="1" key="1">
    <citation type="journal article" date="2014" name="Genome Announc.">
        <title>De novo whole-genome sequence and genome annotation of Lichtheimia ramosa.</title>
        <authorList>
            <person name="Linde J."/>
            <person name="Schwartze V."/>
            <person name="Binder U."/>
            <person name="Lass-Florl C."/>
            <person name="Voigt K."/>
            <person name="Horn F."/>
        </authorList>
    </citation>
    <scope>NUCLEOTIDE SEQUENCE</scope>
    <source>
        <strain evidence="1">JMRC FSU:6197</strain>
    </source>
</reference>
<dbReference type="InterPro" id="IPR011990">
    <property type="entry name" value="TPR-like_helical_dom_sf"/>
</dbReference>
<dbReference type="InterPro" id="IPR032675">
    <property type="entry name" value="LRR_dom_sf"/>
</dbReference>
<dbReference type="Gene3D" id="3.80.10.10">
    <property type="entry name" value="Ribonuclease Inhibitor"/>
    <property type="match status" value="2"/>
</dbReference>
<dbReference type="GO" id="GO:0019005">
    <property type="term" value="C:SCF ubiquitin ligase complex"/>
    <property type="evidence" value="ECO:0007669"/>
    <property type="project" value="TreeGrafter"/>
</dbReference>
<accession>A0A077WUD3</accession>
<sequence length="662" mass="74821">MPSQPWEDLVNKLESAQRYGAHAAVIRHATTSCDNLTAKLLKLLEIRARSFLKTGVFEKAQEDATQIRQWKPESVDGYLLSGNIYEQHGYYRKAMDVYDKGLATASKSDPHYQRLVQARSASAEQNNKAIDFIKHLPLEPVVNILRRAMNEPLDCVDCSILHVSKAWNEKILKLIPLHFRITDESCFQDGNDLITFAFKVQSLDYLYSLHCYRRLNKKATFPNLKCLYVKDACSMTKSVLPKLLRTINSKKLEYLDIEATAGRRGDFTLDLELVMSTCRHLISLTCQGDFKMDIALDTTCLSLQSLSLQVELINSAQYITNMFQRLPSIEQLSLSSFVSSRILVETVHWCPSLRYLALGPDTVLPKTYVDPNKDGLQVLDVSITESTHVLEVYSTKDVASILHVHAGTLVACRLNLLDLRPQPESLQLDAHVHFDQLERLYSTPLESPHHIAITDWIIARAPNLQVAHLHPYAITERMIQSLKQLHRLHTLSVSLESDDVPLLQSLIAHHQDLGAQSSLTTLELRLTGIYKGLVDDLVSITQLPRIKTLKLDVSGVLDRTLARFINAFATTSSQLECFKLISSDRTCLFRETLTGLSQFPNLRRLTLEGFDFENGIKSLQGCHHLQMIELYTQESVLPMHVISSLKALFPFLKVVSGSHPVV</sequence>
<dbReference type="PANTHER" id="PTHR13318">
    <property type="entry name" value="PARTNER OF PAIRED, ISOFORM B-RELATED"/>
    <property type="match status" value="1"/>
</dbReference>
<dbReference type="OrthoDB" id="2229379at2759"/>
<dbReference type="Gene3D" id="1.25.40.10">
    <property type="entry name" value="Tetratricopeptide repeat domain"/>
    <property type="match status" value="1"/>
</dbReference>
<dbReference type="GO" id="GO:0031146">
    <property type="term" value="P:SCF-dependent proteasomal ubiquitin-dependent protein catabolic process"/>
    <property type="evidence" value="ECO:0007669"/>
    <property type="project" value="TreeGrafter"/>
</dbReference>
<evidence type="ECO:0000313" key="1">
    <source>
        <dbReference type="EMBL" id="CDS10909.1"/>
    </source>
</evidence>
<protein>
    <submittedName>
        <fullName evidence="1">Uncharacterized protein</fullName>
    </submittedName>
</protein>
<proteinExistence type="predicted"/>
<dbReference type="AlphaFoldDB" id="A0A077WUD3"/>
<organism evidence="1">
    <name type="scientific">Lichtheimia ramosa</name>
    <dbReference type="NCBI Taxonomy" id="688394"/>
    <lineage>
        <taxon>Eukaryota</taxon>
        <taxon>Fungi</taxon>
        <taxon>Fungi incertae sedis</taxon>
        <taxon>Mucoromycota</taxon>
        <taxon>Mucoromycotina</taxon>
        <taxon>Mucoromycetes</taxon>
        <taxon>Mucorales</taxon>
        <taxon>Lichtheimiaceae</taxon>
        <taxon>Lichtheimia</taxon>
    </lineage>
</organism>
<name>A0A077WUD3_9FUNG</name>
<dbReference type="SUPFAM" id="SSF52047">
    <property type="entry name" value="RNI-like"/>
    <property type="match status" value="2"/>
</dbReference>
<dbReference type="SUPFAM" id="SSF48452">
    <property type="entry name" value="TPR-like"/>
    <property type="match status" value="1"/>
</dbReference>
<gene>
    <name evidence="1" type="ORF">LRAMOSA11395</name>
</gene>
<dbReference type="EMBL" id="LK023344">
    <property type="protein sequence ID" value="CDS10909.1"/>
    <property type="molecule type" value="Genomic_DNA"/>
</dbReference>